<dbReference type="Pfam" id="PF00141">
    <property type="entry name" value="peroxidase"/>
    <property type="match status" value="1"/>
</dbReference>
<dbReference type="InterPro" id="IPR000823">
    <property type="entry name" value="Peroxidase_pln"/>
</dbReference>
<evidence type="ECO:0000256" key="10">
    <source>
        <dbReference type="RuleBase" id="RU004241"/>
    </source>
</evidence>
<dbReference type="Gene3D" id="1.10.520.10">
    <property type="match status" value="1"/>
</dbReference>
<sequence length="201" mass="21497">MDDIFASQYSNTALDDQQQPKSRNCYEGCDASILLDDSSSIQSEKNTPNNLNSVRGYEVIDHVKSQVESNCPGIVSCADILAVAARDASVAVGGSTWTVKLGRRDSATSGLSQASNNLHNLRDSLGRLISLFGSKGLSTRYMVALSGSHTIGQARCVTFQDRIYYNGTNIDASFASTRRCCCPSNNGDGDDNLAALDLVTP</sequence>
<dbReference type="PRINTS" id="PR00458">
    <property type="entry name" value="PEROXIDASE"/>
</dbReference>
<evidence type="ECO:0000259" key="11">
    <source>
        <dbReference type="PROSITE" id="PS50873"/>
    </source>
</evidence>
<dbReference type="PROSITE" id="PS50873">
    <property type="entry name" value="PEROXIDASE_4"/>
    <property type="match status" value="1"/>
</dbReference>
<proteinExistence type="inferred from homology"/>
<dbReference type="Proteomes" id="UP001227230">
    <property type="component" value="Chromosome 1"/>
</dbReference>
<keyword evidence="5" id="KW-0575">Peroxidase</keyword>
<dbReference type="SUPFAM" id="SSF48113">
    <property type="entry name" value="Heme-dependent peroxidases"/>
    <property type="match status" value="1"/>
</dbReference>
<comment type="similarity">
    <text evidence="10">Belongs to the peroxidase family.</text>
</comment>
<evidence type="ECO:0000256" key="3">
    <source>
        <dbReference type="ARBA" id="ARBA00001970"/>
    </source>
</evidence>
<keyword evidence="8" id="KW-0560">Oxidoreductase</keyword>
<evidence type="ECO:0000256" key="7">
    <source>
        <dbReference type="ARBA" id="ARBA00022723"/>
    </source>
</evidence>
<dbReference type="Gene3D" id="1.10.420.10">
    <property type="entry name" value="Peroxidase, domain 2"/>
    <property type="match status" value="1"/>
</dbReference>
<dbReference type="PANTHER" id="PTHR31388">
    <property type="entry name" value="PEROXIDASE 72-RELATED"/>
    <property type="match status" value="1"/>
</dbReference>
<comment type="cofactor">
    <cofactor evidence="3">
        <name>heme b</name>
        <dbReference type="ChEBI" id="CHEBI:60344"/>
    </cofactor>
</comment>
<keyword evidence="9" id="KW-0408">Iron</keyword>
<accession>A0ABY9BFG0</accession>
<dbReference type="InterPro" id="IPR010255">
    <property type="entry name" value="Haem_peroxidase_sf"/>
</dbReference>
<name>A0ABY9BFG0_VITVI</name>
<evidence type="ECO:0000313" key="13">
    <source>
        <dbReference type="Proteomes" id="UP001227230"/>
    </source>
</evidence>
<dbReference type="PRINTS" id="PR00461">
    <property type="entry name" value="PLPEROXIDASE"/>
</dbReference>
<comment type="cofactor">
    <cofactor evidence="2">
        <name>Ca(2+)</name>
        <dbReference type="ChEBI" id="CHEBI:29108"/>
    </cofactor>
</comment>
<dbReference type="EC" id="1.11.1.7" evidence="4"/>
<reference evidence="12 13" key="1">
    <citation type="journal article" date="2023" name="Hortic Res">
        <title>The complete reference genome for grapevine (Vitis vinifera L.) genetics and breeding.</title>
        <authorList>
            <person name="Shi X."/>
            <person name="Cao S."/>
            <person name="Wang X."/>
            <person name="Huang S."/>
            <person name="Wang Y."/>
            <person name="Liu Z."/>
            <person name="Liu W."/>
            <person name="Leng X."/>
            <person name="Peng Y."/>
            <person name="Wang N."/>
            <person name="Wang Y."/>
            <person name="Ma Z."/>
            <person name="Xu X."/>
            <person name="Zhang F."/>
            <person name="Xue H."/>
            <person name="Zhong H."/>
            <person name="Wang Y."/>
            <person name="Zhang K."/>
            <person name="Velt A."/>
            <person name="Avia K."/>
            <person name="Holtgrawe D."/>
            <person name="Grimplet J."/>
            <person name="Matus J.T."/>
            <person name="Ware D."/>
            <person name="Wu X."/>
            <person name="Wang H."/>
            <person name="Liu C."/>
            <person name="Fang Y."/>
            <person name="Rustenholz C."/>
            <person name="Cheng Z."/>
            <person name="Xiao H."/>
            <person name="Zhou Y."/>
        </authorList>
    </citation>
    <scope>NUCLEOTIDE SEQUENCE [LARGE SCALE GENOMIC DNA]</scope>
    <source>
        <strain evidence="13">cv. Pinot noir / PN40024</strain>
        <tissue evidence="12">Leaf</tissue>
    </source>
</reference>
<evidence type="ECO:0000256" key="2">
    <source>
        <dbReference type="ARBA" id="ARBA00001913"/>
    </source>
</evidence>
<evidence type="ECO:0000256" key="6">
    <source>
        <dbReference type="ARBA" id="ARBA00022617"/>
    </source>
</evidence>
<evidence type="ECO:0000256" key="9">
    <source>
        <dbReference type="ARBA" id="ARBA00023004"/>
    </source>
</evidence>
<organism evidence="12 13">
    <name type="scientific">Vitis vinifera</name>
    <name type="common">Grape</name>
    <dbReference type="NCBI Taxonomy" id="29760"/>
    <lineage>
        <taxon>Eukaryota</taxon>
        <taxon>Viridiplantae</taxon>
        <taxon>Streptophyta</taxon>
        <taxon>Embryophyta</taxon>
        <taxon>Tracheophyta</taxon>
        <taxon>Spermatophyta</taxon>
        <taxon>Magnoliopsida</taxon>
        <taxon>eudicotyledons</taxon>
        <taxon>Gunneridae</taxon>
        <taxon>Pentapetalae</taxon>
        <taxon>rosids</taxon>
        <taxon>Vitales</taxon>
        <taxon>Vitaceae</taxon>
        <taxon>Viteae</taxon>
        <taxon>Vitis</taxon>
    </lineage>
</organism>
<keyword evidence="13" id="KW-1185">Reference proteome</keyword>
<gene>
    <name evidence="12" type="ORF">VitviT2T_001321</name>
</gene>
<dbReference type="EMBL" id="CP126648">
    <property type="protein sequence ID" value="WJZ81481.1"/>
    <property type="molecule type" value="Genomic_DNA"/>
</dbReference>
<keyword evidence="6" id="KW-0349">Heme</keyword>
<evidence type="ECO:0000256" key="1">
    <source>
        <dbReference type="ARBA" id="ARBA00000189"/>
    </source>
</evidence>
<protein>
    <recommendedName>
        <fullName evidence="4">peroxidase</fullName>
        <ecNumber evidence="4">1.11.1.7</ecNumber>
    </recommendedName>
</protein>
<evidence type="ECO:0000256" key="4">
    <source>
        <dbReference type="ARBA" id="ARBA00012313"/>
    </source>
</evidence>
<feature type="domain" description="Plant heme peroxidase family profile" evidence="11">
    <location>
        <begin position="27"/>
        <end position="201"/>
    </location>
</feature>
<evidence type="ECO:0000256" key="8">
    <source>
        <dbReference type="ARBA" id="ARBA00023002"/>
    </source>
</evidence>
<dbReference type="PANTHER" id="PTHR31388:SF115">
    <property type="entry name" value="PEROXIDASE 5"/>
    <property type="match status" value="1"/>
</dbReference>
<keyword evidence="7" id="KW-0479">Metal-binding</keyword>
<comment type="catalytic activity">
    <reaction evidence="1">
        <text>2 a phenolic donor + H2O2 = 2 a phenolic radical donor + 2 H2O</text>
        <dbReference type="Rhea" id="RHEA:56136"/>
        <dbReference type="ChEBI" id="CHEBI:15377"/>
        <dbReference type="ChEBI" id="CHEBI:16240"/>
        <dbReference type="ChEBI" id="CHEBI:139520"/>
        <dbReference type="ChEBI" id="CHEBI:139521"/>
        <dbReference type="EC" id="1.11.1.7"/>
    </reaction>
</comment>
<dbReference type="InterPro" id="IPR002016">
    <property type="entry name" value="Haem_peroxidase"/>
</dbReference>
<evidence type="ECO:0000313" key="12">
    <source>
        <dbReference type="EMBL" id="WJZ81481.1"/>
    </source>
</evidence>
<evidence type="ECO:0000256" key="5">
    <source>
        <dbReference type="ARBA" id="ARBA00022559"/>
    </source>
</evidence>